<proteinExistence type="predicted"/>
<feature type="signal peptide" evidence="1">
    <location>
        <begin position="1"/>
        <end position="23"/>
    </location>
</feature>
<evidence type="ECO:0000313" key="3">
    <source>
        <dbReference type="EMBL" id="CAI3556554.1"/>
    </source>
</evidence>
<dbReference type="Proteomes" id="UP000789738">
    <property type="component" value="Unassembled WGS sequence"/>
</dbReference>
<name>A0A650MI13_9CLOT</name>
<feature type="chain" id="PRO_5044406895" evidence="1">
    <location>
        <begin position="24"/>
        <end position="76"/>
    </location>
</feature>
<evidence type="ECO:0000313" key="4">
    <source>
        <dbReference type="EMBL" id="VCT84979.1"/>
    </source>
</evidence>
<evidence type="ECO:0000256" key="1">
    <source>
        <dbReference type="SAM" id="SignalP"/>
    </source>
</evidence>
<organism evidence="4 5">
    <name type="scientific">Clostridium neonatale</name>
    <dbReference type="NCBI Taxonomy" id="137838"/>
    <lineage>
        <taxon>Bacteria</taxon>
        <taxon>Bacillati</taxon>
        <taxon>Bacillota</taxon>
        <taxon>Clostridia</taxon>
        <taxon>Eubacteriales</taxon>
        <taxon>Clostridiaceae</taxon>
        <taxon>Clostridium</taxon>
    </lineage>
</organism>
<protein>
    <submittedName>
        <fullName evidence="4">Uncharacterized protein</fullName>
    </submittedName>
</protein>
<reference evidence="4 5" key="1">
    <citation type="submission" date="2018-06" db="EMBL/GenBank/DDBJ databases">
        <authorList>
            <consortium name="IHU Genomes"/>
        </authorList>
    </citation>
    <scope>NUCLEOTIDE SEQUENCE [LARGE SCALE GENOMIC DNA]</scope>
    <source>
        <strain evidence="4 5">NEC25</strain>
    </source>
</reference>
<dbReference type="Proteomes" id="UP000431451">
    <property type="component" value="Unassembled WGS sequence"/>
</dbReference>
<dbReference type="EMBL" id="UWJD01000002">
    <property type="protein sequence ID" value="VCT84979.1"/>
    <property type="molecule type" value="Genomic_DNA"/>
</dbReference>
<reference evidence="3" key="3">
    <citation type="submission" date="2022-10" db="EMBL/GenBank/DDBJ databases">
        <authorList>
            <person name="Aires J."/>
            <person name="Mesa V."/>
        </authorList>
    </citation>
    <scope>NUCLEOTIDE SEQUENCE</scope>
    <source>
        <strain evidence="3">Clostridium neonatale JD116</strain>
    </source>
</reference>
<dbReference type="AlphaFoldDB" id="A0A650MI13"/>
<accession>A0A650MI13</accession>
<sequence>MIKKLYFLIVFMFFITLTNSVIASTISSNTNIPTISNTYTEGLYRFDNSSNIDMVVMLNNDVPTKLIIFDDEFKTI</sequence>
<keyword evidence="1" id="KW-0732">Signal</keyword>
<evidence type="ECO:0000313" key="5">
    <source>
        <dbReference type="Proteomes" id="UP000431451"/>
    </source>
</evidence>
<dbReference type="Proteomes" id="UP001189143">
    <property type="component" value="Unassembled WGS sequence"/>
</dbReference>
<dbReference type="EMBL" id="CAMTCP010000110">
    <property type="protein sequence ID" value="CAI3556554.1"/>
    <property type="molecule type" value="Genomic_DNA"/>
</dbReference>
<evidence type="ECO:0000313" key="2">
    <source>
        <dbReference type="EMBL" id="CAG9706864.1"/>
    </source>
</evidence>
<dbReference type="EMBL" id="CAKJVE010000004">
    <property type="protein sequence ID" value="CAG9706864.1"/>
    <property type="molecule type" value="Genomic_DNA"/>
</dbReference>
<gene>
    <name evidence="3" type="ORF">CNEO2_190091</name>
    <name evidence="2" type="ORF">CNEO_42698</name>
    <name evidence="4" type="ORF">CNEONATNEC25_02580</name>
</gene>
<dbReference type="GeneID" id="68878047"/>
<reference evidence="2" key="2">
    <citation type="submission" date="2021-10" db="EMBL/GenBank/DDBJ databases">
        <authorList>
            <person name="Mesa V."/>
        </authorList>
    </citation>
    <scope>NUCLEOTIDE SEQUENCE</scope>
    <source>
        <strain evidence="2">CC3_PB</strain>
    </source>
</reference>
<dbReference type="RefSeq" id="WP_125148571.1">
    <property type="nucleotide sequence ID" value="NZ_CAKJVD010000058.1"/>
</dbReference>